<protein>
    <submittedName>
        <fullName evidence="2">Uncharacterized protein</fullName>
    </submittedName>
</protein>
<feature type="compositionally biased region" description="Low complexity" evidence="1">
    <location>
        <begin position="1"/>
        <end position="19"/>
    </location>
</feature>
<evidence type="ECO:0000313" key="2">
    <source>
        <dbReference type="EMBL" id="SDQ78724.1"/>
    </source>
</evidence>
<evidence type="ECO:0000313" key="3">
    <source>
        <dbReference type="Proteomes" id="UP000217103"/>
    </source>
</evidence>
<name>A0A1H1DQG0_9ACTN</name>
<dbReference type="EMBL" id="FNKK01000002">
    <property type="protein sequence ID" value="SDQ78724.1"/>
    <property type="molecule type" value="Genomic_DNA"/>
</dbReference>
<keyword evidence="3" id="KW-1185">Reference proteome</keyword>
<sequence length="43" mass="4421">MASSKGKSGRLLDLLGRLGQPMALPAPAPRPHTQGGLQNGGKR</sequence>
<organism evidence="2 3">
    <name type="scientific">Thermostaphylospora chromogena</name>
    <dbReference type="NCBI Taxonomy" id="35622"/>
    <lineage>
        <taxon>Bacteria</taxon>
        <taxon>Bacillati</taxon>
        <taxon>Actinomycetota</taxon>
        <taxon>Actinomycetes</taxon>
        <taxon>Streptosporangiales</taxon>
        <taxon>Thermomonosporaceae</taxon>
        <taxon>Thermostaphylospora</taxon>
    </lineage>
</organism>
<dbReference type="AlphaFoldDB" id="A0A1H1DQG0"/>
<dbReference type="RefSeq" id="WP_278247203.1">
    <property type="nucleotide sequence ID" value="NZ_FNKK01000002.1"/>
</dbReference>
<feature type="region of interest" description="Disordered" evidence="1">
    <location>
        <begin position="1"/>
        <end position="43"/>
    </location>
</feature>
<evidence type="ECO:0000256" key="1">
    <source>
        <dbReference type="SAM" id="MobiDB-lite"/>
    </source>
</evidence>
<proteinExistence type="predicted"/>
<reference evidence="2 3" key="1">
    <citation type="submission" date="2016-10" db="EMBL/GenBank/DDBJ databases">
        <authorList>
            <person name="de Groot N.N."/>
        </authorList>
    </citation>
    <scope>NUCLEOTIDE SEQUENCE [LARGE SCALE GENOMIC DNA]</scope>
    <source>
        <strain evidence="2 3">DSM 43794</strain>
    </source>
</reference>
<accession>A0A1H1DQG0</accession>
<dbReference type="Proteomes" id="UP000217103">
    <property type="component" value="Unassembled WGS sequence"/>
</dbReference>
<gene>
    <name evidence="2" type="ORF">SAMN04489764_2118</name>
</gene>